<dbReference type="SUPFAM" id="SSF53098">
    <property type="entry name" value="Ribonuclease H-like"/>
    <property type="match status" value="1"/>
</dbReference>
<keyword evidence="2" id="KW-1185">Reference proteome</keyword>
<evidence type="ECO:0000313" key="1">
    <source>
        <dbReference type="EMBL" id="AEF05113.1"/>
    </source>
</evidence>
<reference evidence="1 2" key="1">
    <citation type="journal article" date="2011" name="J. Bacteriol.">
        <title>Complete genome sequence of the polycyclic aromatic hydrocarbon-degrading bacterium Alteromonas sp. strain SN2.</title>
        <authorList>
            <person name="Jin H.M."/>
            <person name="Jeong H."/>
            <person name="Moon E.J."/>
            <person name="Math R.K."/>
            <person name="Lee K."/>
            <person name="Kim H.J."/>
            <person name="Jeon C.O."/>
            <person name="Oh T.K."/>
            <person name="Kim J.F."/>
        </authorList>
    </citation>
    <scope>NUCLEOTIDE SEQUENCE [LARGE SCALE GENOMIC DNA]</scope>
    <source>
        <strain evidence="2">JCM 17741 / KACC 18427 / KCTC 11700BP / SN2</strain>
    </source>
</reference>
<dbReference type="eggNOG" id="COG0847">
    <property type="taxonomic scope" value="Bacteria"/>
</dbReference>
<dbReference type="AlphaFoldDB" id="F5ZFH8"/>
<dbReference type="Gene3D" id="3.30.420.10">
    <property type="entry name" value="Ribonuclease H-like superfamily/Ribonuclease H"/>
    <property type="match status" value="1"/>
</dbReference>
<dbReference type="InterPro" id="IPR036397">
    <property type="entry name" value="RNaseH_sf"/>
</dbReference>
<organism evidence="1 2">
    <name type="scientific">Alteromonas naphthalenivorans</name>
    <dbReference type="NCBI Taxonomy" id="715451"/>
    <lineage>
        <taxon>Bacteria</taxon>
        <taxon>Pseudomonadati</taxon>
        <taxon>Pseudomonadota</taxon>
        <taxon>Gammaproteobacteria</taxon>
        <taxon>Alteromonadales</taxon>
        <taxon>Alteromonadaceae</taxon>
        <taxon>Alteromonas/Salinimonas group</taxon>
        <taxon>Alteromonas</taxon>
    </lineage>
</organism>
<dbReference type="RefSeq" id="WP_013786025.1">
    <property type="nucleotide sequence ID" value="NC_015554.1"/>
</dbReference>
<dbReference type="HOGENOM" id="CLU_117593_1_0_6"/>
<gene>
    <name evidence="1" type="ordered locus">ambt_18085</name>
</gene>
<evidence type="ECO:0008006" key="3">
    <source>
        <dbReference type="Google" id="ProtNLM"/>
    </source>
</evidence>
<proteinExistence type="predicted"/>
<accession>F5ZFH8</accession>
<dbReference type="InterPro" id="IPR012337">
    <property type="entry name" value="RNaseH-like_sf"/>
</dbReference>
<dbReference type="Proteomes" id="UP000000683">
    <property type="component" value="Chromosome"/>
</dbReference>
<protein>
    <recommendedName>
        <fullName evidence="3">Exonuclease domain-containing protein</fullName>
    </recommendedName>
</protein>
<dbReference type="GO" id="GO:0003676">
    <property type="term" value="F:nucleic acid binding"/>
    <property type="evidence" value="ECO:0007669"/>
    <property type="project" value="InterPro"/>
</dbReference>
<sequence>MIRHSLIHPPIILDIEASGLAEPSYPIEIGFYKSDSDSFCTLIKPAAHWNYWSAEAEKLHGLSQDIITHRGRSTRAIAHELNRLLAGKTVFSDGWVVDFTWFNKLFYDAGIASTFRLSAIETIMTEAMIDIWDQTKQDIIAELGIARHRASTDAKAIQKTWLRAHQQTLNPEKMRA</sequence>
<dbReference type="EMBL" id="CP002339">
    <property type="protein sequence ID" value="AEF05113.1"/>
    <property type="molecule type" value="Genomic_DNA"/>
</dbReference>
<name>F5ZFH8_ALTNA</name>
<dbReference type="KEGG" id="alt:ambt_18085"/>
<evidence type="ECO:0000313" key="2">
    <source>
        <dbReference type="Proteomes" id="UP000000683"/>
    </source>
</evidence>